<protein>
    <recommendedName>
        <fullName evidence="1">Glycine cleavage system transcriptional repressor</fullName>
    </recommendedName>
</protein>
<sequence>MPQQLVVTAIGTDRTGIVSQLARLVSDCNCNIVDSRMAIFGNEFTFIMLLSGDAAAISKIEYLLPSSAFELDLLTMSKRTSSCTLPTLSAPYIVEYTGVDRVGTLGAISSLLAEHQVYIGALRSETLQPDPQQPAQTHTVMTVQLPQGLDSDKIKRLLQAKFNQMQLQGSFEPQS</sequence>
<dbReference type="PANTHER" id="PTHR34875:SF5">
    <property type="entry name" value="GLYCINE CLEAVAGE SYSTEM TRANSCRIPTIONAL REPRESSOR"/>
    <property type="match status" value="1"/>
</dbReference>
<dbReference type="InterPro" id="IPR050990">
    <property type="entry name" value="UPF0237/GcvR_regulator"/>
</dbReference>
<comment type="subcellular location">
    <subcellularLocation>
        <location evidence="1">Cytoplasm</location>
    </subcellularLocation>
</comment>
<dbReference type="InterPro" id="IPR045865">
    <property type="entry name" value="ACT-like_dom_sf"/>
</dbReference>
<dbReference type="InterPro" id="IPR002912">
    <property type="entry name" value="ACT_dom"/>
</dbReference>
<keyword evidence="1" id="KW-0804">Transcription</keyword>
<evidence type="ECO:0000256" key="1">
    <source>
        <dbReference type="PIRNR" id="PIRNR028103"/>
    </source>
</evidence>
<keyword evidence="4" id="KW-1185">Reference proteome</keyword>
<evidence type="ECO:0000313" key="3">
    <source>
        <dbReference type="EMBL" id="MFC0050013.1"/>
    </source>
</evidence>
<dbReference type="CDD" id="cd04893">
    <property type="entry name" value="ACT_GcvR_1"/>
    <property type="match status" value="1"/>
</dbReference>
<feature type="domain" description="ACT" evidence="2">
    <location>
        <begin position="93"/>
        <end position="175"/>
    </location>
</feature>
<proteinExistence type="predicted"/>
<dbReference type="InterPro" id="IPR016867">
    <property type="entry name" value="GcvR"/>
</dbReference>
<comment type="caution">
    <text evidence="3">The sequence shown here is derived from an EMBL/GenBank/DDBJ whole genome shotgun (WGS) entry which is preliminary data.</text>
</comment>
<keyword evidence="1" id="KW-0963">Cytoplasm</keyword>
<name>A0ABV6BGL5_9GAMM</name>
<evidence type="ECO:0000313" key="4">
    <source>
        <dbReference type="Proteomes" id="UP001589813"/>
    </source>
</evidence>
<dbReference type="Proteomes" id="UP001589813">
    <property type="component" value="Unassembled WGS sequence"/>
</dbReference>
<dbReference type="PANTHER" id="PTHR34875">
    <property type="entry name" value="UPF0237 PROTEIN MJ1558"/>
    <property type="match status" value="1"/>
</dbReference>
<keyword evidence="1" id="KW-0678">Repressor</keyword>
<dbReference type="RefSeq" id="WP_377246983.1">
    <property type="nucleotide sequence ID" value="NZ_JBHLXP010000005.1"/>
</dbReference>
<accession>A0ABV6BGL5</accession>
<reference evidence="3 4" key="1">
    <citation type="submission" date="2024-09" db="EMBL/GenBank/DDBJ databases">
        <authorList>
            <person name="Sun Q."/>
            <person name="Mori K."/>
        </authorList>
    </citation>
    <scope>NUCLEOTIDE SEQUENCE [LARGE SCALE GENOMIC DNA]</scope>
    <source>
        <strain evidence="3 4">KCTC 23315</strain>
    </source>
</reference>
<dbReference type="EMBL" id="JBHLXP010000005">
    <property type="protein sequence ID" value="MFC0050013.1"/>
    <property type="molecule type" value="Genomic_DNA"/>
</dbReference>
<dbReference type="Pfam" id="PF13740">
    <property type="entry name" value="ACT_6"/>
    <property type="match status" value="1"/>
</dbReference>
<dbReference type="Gene3D" id="3.30.70.260">
    <property type="match status" value="2"/>
</dbReference>
<dbReference type="SUPFAM" id="SSF55021">
    <property type="entry name" value="ACT-like"/>
    <property type="match status" value="2"/>
</dbReference>
<organism evidence="3 4">
    <name type="scientific">Rheinheimera tilapiae</name>
    <dbReference type="NCBI Taxonomy" id="875043"/>
    <lineage>
        <taxon>Bacteria</taxon>
        <taxon>Pseudomonadati</taxon>
        <taxon>Pseudomonadota</taxon>
        <taxon>Gammaproteobacteria</taxon>
        <taxon>Chromatiales</taxon>
        <taxon>Chromatiaceae</taxon>
        <taxon>Rheinheimera</taxon>
    </lineage>
</organism>
<gene>
    <name evidence="3" type="ORF">ACFFJP_17055</name>
</gene>
<dbReference type="PIRSF" id="PIRSF028103">
    <property type="entry name" value="GcvR"/>
    <property type="match status" value="1"/>
</dbReference>
<dbReference type="PROSITE" id="PS51671">
    <property type="entry name" value="ACT"/>
    <property type="match status" value="1"/>
</dbReference>
<evidence type="ECO:0000259" key="2">
    <source>
        <dbReference type="PROSITE" id="PS51671"/>
    </source>
</evidence>